<gene>
    <name evidence="1" type="ORF">AVEN_99297_1</name>
</gene>
<dbReference type="AlphaFoldDB" id="A0A4Y2IIB9"/>
<name>A0A4Y2IIB9_ARAVE</name>
<organism evidence="1 2">
    <name type="scientific">Araneus ventricosus</name>
    <name type="common">Orbweaver spider</name>
    <name type="synonym">Epeira ventricosa</name>
    <dbReference type="NCBI Taxonomy" id="182803"/>
    <lineage>
        <taxon>Eukaryota</taxon>
        <taxon>Metazoa</taxon>
        <taxon>Ecdysozoa</taxon>
        <taxon>Arthropoda</taxon>
        <taxon>Chelicerata</taxon>
        <taxon>Arachnida</taxon>
        <taxon>Araneae</taxon>
        <taxon>Araneomorphae</taxon>
        <taxon>Entelegynae</taxon>
        <taxon>Araneoidea</taxon>
        <taxon>Araneidae</taxon>
        <taxon>Araneus</taxon>
    </lineage>
</organism>
<feature type="non-terminal residue" evidence="1">
    <location>
        <position position="28"/>
    </location>
</feature>
<evidence type="ECO:0000313" key="1">
    <source>
        <dbReference type="EMBL" id="GBM77002.1"/>
    </source>
</evidence>
<accession>A0A4Y2IIB9</accession>
<comment type="caution">
    <text evidence="1">The sequence shown here is derived from an EMBL/GenBank/DDBJ whole genome shotgun (WGS) entry which is preliminary data.</text>
</comment>
<evidence type="ECO:0000313" key="2">
    <source>
        <dbReference type="Proteomes" id="UP000499080"/>
    </source>
</evidence>
<protein>
    <submittedName>
        <fullName evidence="1">Uncharacterized protein</fullName>
    </submittedName>
</protein>
<proteinExistence type="predicted"/>
<dbReference type="EMBL" id="BGPR01263000">
    <property type="protein sequence ID" value="GBM77002.1"/>
    <property type="molecule type" value="Genomic_DNA"/>
</dbReference>
<dbReference type="Proteomes" id="UP000499080">
    <property type="component" value="Unassembled WGS sequence"/>
</dbReference>
<keyword evidence="2" id="KW-1185">Reference proteome</keyword>
<sequence length="28" mass="3386">MSKLKKPEGLEDWYEDAMEHAFLNVFRT</sequence>
<reference evidence="1 2" key="1">
    <citation type="journal article" date="2019" name="Sci. Rep.">
        <title>Orb-weaving spider Araneus ventricosus genome elucidates the spidroin gene catalogue.</title>
        <authorList>
            <person name="Kono N."/>
            <person name="Nakamura H."/>
            <person name="Ohtoshi R."/>
            <person name="Moran D.A.P."/>
            <person name="Shinohara A."/>
            <person name="Yoshida Y."/>
            <person name="Fujiwara M."/>
            <person name="Mori M."/>
            <person name="Tomita M."/>
            <person name="Arakawa K."/>
        </authorList>
    </citation>
    <scope>NUCLEOTIDE SEQUENCE [LARGE SCALE GENOMIC DNA]</scope>
</reference>